<feature type="region of interest" description="Disordered" evidence="1">
    <location>
        <begin position="23"/>
        <end position="73"/>
    </location>
</feature>
<sequence length="73" mass="7763">MEALFCKGVATDRSSSSGCIATVEEPSQTPEQKAQAAAREAAARTTKANVIKTDRDKKKEQLAKPVTRPTNSG</sequence>
<dbReference type="EMBL" id="KN847204">
    <property type="protein sequence ID" value="KIW21766.1"/>
    <property type="molecule type" value="Genomic_DNA"/>
</dbReference>
<dbReference type="GeneID" id="27351999"/>
<name>A0A0D1Z259_9EURO</name>
<feature type="compositionally biased region" description="Low complexity" evidence="1">
    <location>
        <begin position="31"/>
        <end position="48"/>
    </location>
</feature>
<dbReference type="VEuPathDB" id="FungiDB:PV07_12805"/>
<dbReference type="Proteomes" id="UP000054466">
    <property type="component" value="Unassembled WGS sequence"/>
</dbReference>
<accession>A0A0D1Z259</accession>
<proteinExistence type="predicted"/>
<gene>
    <name evidence="2" type="ORF">PV07_12805</name>
</gene>
<dbReference type="RefSeq" id="XP_016241982.1">
    <property type="nucleotide sequence ID" value="XM_016400371.1"/>
</dbReference>
<feature type="compositionally biased region" description="Basic and acidic residues" evidence="1">
    <location>
        <begin position="52"/>
        <end position="62"/>
    </location>
</feature>
<organism evidence="2 3">
    <name type="scientific">Cladophialophora immunda</name>
    <dbReference type="NCBI Taxonomy" id="569365"/>
    <lineage>
        <taxon>Eukaryota</taxon>
        <taxon>Fungi</taxon>
        <taxon>Dikarya</taxon>
        <taxon>Ascomycota</taxon>
        <taxon>Pezizomycotina</taxon>
        <taxon>Eurotiomycetes</taxon>
        <taxon>Chaetothyriomycetidae</taxon>
        <taxon>Chaetothyriales</taxon>
        <taxon>Herpotrichiellaceae</taxon>
        <taxon>Cladophialophora</taxon>
    </lineage>
</organism>
<reference evidence="2 3" key="1">
    <citation type="submission" date="2015-01" db="EMBL/GenBank/DDBJ databases">
        <title>The Genome Sequence of Cladophialophora immunda CBS83496.</title>
        <authorList>
            <consortium name="The Broad Institute Genomics Platform"/>
            <person name="Cuomo C."/>
            <person name="de Hoog S."/>
            <person name="Gorbushina A."/>
            <person name="Stielow B."/>
            <person name="Teixiera M."/>
            <person name="Abouelleil A."/>
            <person name="Chapman S.B."/>
            <person name="Priest M."/>
            <person name="Young S.K."/>
            <person name="Wortman J."/>
            <person name="Nusbaum C."/>
            <person name="Birren B."/>
        </authorList>
    </citation>
    <scope>NUCLEOTIDE SEQUENCE [LARGE SCALE GENOMIC DNA]</scope>
    <source>
        <strain evidence="2 3">CBS 83496</strain>
    </source>
</reference>
<dbReference type="AlphaFoldDB" id="A0A0D1Z259"/>
<keyword evidence="3" id="KW-1185">Reference proteome</keyword>
<evidence type="ECO:0000313" key="3">
    <source>
        <dbReference type="Proteomes" id="UP000054466"/>
    </source>
</evidence>
<evidence type="ECO:0000313" key="2">
    <source>
        <dbReference type="EMBL" id="KIW21766.1"/>
    </source>
</evidence>
<dbReference type="HOGENOM" id="CLU_2704608_0_0_1"/>
<evidence type="ECO:0000256" key="1">
    <source>
        <dbReference type="SAM" id="MobiDB-lite"/>
    </source>
</evidence>
<protein>
    <submittedName>
        <fullName evidence="2">Uncharacterized protein</fullName>
    </submittedName>
</protein>